<evidence type="ECO:0000259" key="2">
    <source>
        <dbReference type="Pfam" id="PF00248"/>
    </source>
</evidence>
<dbReference type="Proteomes" id="UP000250086">
    <property type="component" value="Unassembled WGS sequence"/>
</dbReference>
<dbReference type="RefSeq" id="WP_113743206.1">
    <property type="nucleotide sequence ID" value="NZ_UAPV01000001.1"/>
</dbReference>
<evidence type="ECO:0000313" key="4">
    <source>
        <dbReference type="Proteomes" id="UP000250086"/>
    </source>
</evidence>
<dbReference type="PRINTS" id="PR00069">
    <property type="entry name" value="ALDKETRDTASE"/>
</dbReference>
<reference evidence="3 4" key="1">
    <citation type="submission" date="2018-06" db="EMBL/GenBank/DDBJ databases">
        <authorList>
            <consortium name="Pathogen Informatics"/>
            <person name="Doyle S."/>
        </authorList>
    </citation>
    <scope>NUCLEOTIDE SEQUENCE [LARGE SCALE GENOMIC DNA]</scope>
    <source>
        <strain evidence="3 4">NCTC13093</strain>
    </source>
</reference>
<dbReference type="GO" id="GO:0016491">
    <property type="term" value="F:oxidoreductase activity"/>
    <property type="evidence" value="ECO:0007669"/>
    <property type="project" value="UniProtKB-KW"/>
</dbReference>
<dbReference type="EC" id="1.1.1.-" evidence="3"/>
<proteinExistence type="predicted"/>
<dbReference type="PANTHER" id="PTHR43364">
    <property type="entry name" value="NADH-SPECIFIC METHYLGLYOXAL REDUCTASE-RELATED"/>
    <property type="match status" value="1"/>
</dbReference>
<dbReference type="EMBL" id="UAPV01000001">
    <property type="protein sequence ID" value="SPT69007.1"/>
    <property type="molecule type" value="Genomic_DNA"/>
</dbReference>
<sequence length="312" mass="35363">MKANHYFQIPDTDLNLFKLGFGTVDAGTKISDSDLFNCVDFYLEKGGNVIDTARIYGEGQSELAVGRWLAKSKKRDKVIIVTKGGHPPLSDLHESRIDVNEVEFDINQSLKALGCDYIDLYFLHRDDTNKPIEYVIDMMESLVKQGKIRYYGCSNFSTSRMIEADNYARKIGARGFAANEMFYNIASSGMNSFPDDTLAVMDPQMKEYHSSNRQNLSMPYFSVCSGFFHKLHSLGSDSVKDSPYYTDINLKIYQKVLELASKYNASLTQILLGFYSIDAFCNVPLFSTHKVEHLSDALGYLDINFDKNDFNI</sequence>
<dbReference type="SUPFAM" id="SSF51430">
    <property type="entry name" value="NAD(P)-linked oxidoreductase"/>
    <property type="match status" value="1"/>
</dbReference>
<keyword evidence="1 3" id="KW-0560">Oxidoreductase</keyword>
<dbReference type="Gene3D" id="3.20.20.100">
    <property type="entry name" value="NADP-dependent oxidoreductase domain"/>
    <property type="match status" value="1"/>
</dbReference>
<accession>A0A2X0WF54</accession>
<gene>
    <name evidence="3" type="primary">iolS</name>
    <name evidence="3" type="ORF">NCTC13093_00370</name>
</gene>
<evidence type="ECO:0000313" key="3">
    <source>
        <dbReference type="EMBL" id="SPT69007.1"/>
    </source>
</evidence>
<protein>
    <submittedName>
        <fullName evidence="3">Putative aldo-keto reductase</fullName>
        <ecNumber evidence="3">1.1.1.-</ecNumber>
    </submittedName>
</protein>
<dbReference type="InterPro" id="IPR036812">
    <property type="entry name" value="NAD(P)_OxRdtase_dom_sf"/>
</dbReference>
<dbReference type="PANTHER" id="PTHR43364:SF4">
    <property type="entry name" value="NAD(P)-LINKED OXIDOREDUCTASE SUPERFAMILY PROTEIN"/>
    <property type="match status" value="1"/>
</dbReference>
<keyword evidence="4" id="KW-1185">Reference proteome</keyword>
<evidence type="ECO:0000256" key="1">
    <source>
        <dbReference type="ARBA" id="ARBA00023002"/>
    </source>
</evidence>
<dbReference type="InterPro" id="IPR023210">
    <property type="entry name" value="NADP_OxRdtase_dom"/>
</dbReference>
<dbReference type="InterPro" id="IPR020471">
    <property type="entry name" value="AKR"/>
</dbReference>
<dbReference type="AlphaFoldDB" id="A0A2X0WF54"/>
<dbReference type="InterPro" id="IPR050523">
    <property type="entry name" value="AKR_Detox_Biosynth"/>
</dbReference>
<dbReference type="Pfam" id="PF00248">
    <property type="entry name" value="Aldo_ket_red"/>
    <property type="match status" value="1"/>
</dbReference>
<dbReference type="GO" id="GO:0005829">
    <property type="term" value="C:cytosol"/>
    <property type="evidence" value="ECO:0007669"/>
    <property type="project" value="TreeGrafter"/>
</dbReference>
<name>A0A2X0WF54_9GAMM</name>
<organism evidence="3 4">
    <name type="scientific">Anaerobiospirillum thomasii</name>
    <dbReference type="NCBI Taxonomy" id="179995"/>
    <lineage>
        <taxon>Bacteria</taxon>
        <taxon>Pseudomonadati</taxon>
        <taxon>Pseudomonadota</taxon>
        <taxon>Gammaproteobacteria</taxon>
        <taxon>Aeromonadales</taxon>
        <taxon>Succinivibrionaceae</taxon>
        <taxon>Anaerobiospirillum</taxon>
    </lineage>
</organism>
<dbReference type="CDD" id="cd19082">
    <property type="entry name" value="AKR_AKR10A1_2"/>
    <property type="match status" value="1"/>
</dbReference>
<feature type="domain" description="NADP-dependent oxidoreductase" evidence="2">
    <location>
        <begin position="18"/>
        <end position="311"/>
    </location>
</feature>